<evidence type="ECO:0000313" key="1">
    <source>
        <dbReference type="EMBL" id="KAF2433624.1"/>
    </source>
</evidence>
<name>A0A9P4U0J0_9PEZI</name>
<sequence>MERTLSSPANSQTTNANSRLPFTKIKASFPAKKSVSIKRVLKMETLRALSPRPLSPYTDNVDRESLTLKGDQRKLVVVQQMESEDPFSDADARHENSHLSGSFSLFGCLRWSFLSIMRDLKALFVASRYRPGIQPQRSDEPRTMLWRDRNNPYVSFGKGQSRMKLEEVDEMV</sequence>
<organism evidence="1 2">
    <name type="scientific">Tothia fuscella</name>
    <dbReference type="NCBI Taxonomy" id="1048955"/>
    <lineage>
        <taxon>Eukaryota</taxon>
        <taxon>Fungi</taxon>
        <taxon>Dikarya</taxon>
        <taxon>Ascomycota</taxon>
        <taxon>Pezizomycotina</taxon>
        <taxon>Dothideomycetes</taxon>
        <taxon>Pleosporomycetidae</taxon>
        <taxon>Venturiales</taxon>
        <taxon>Cylindrosympodiaceae</taxon>
        <taxon>Tothia</taxon>
    </lineage>
</organism>
<dbReference type="AlphaFoldDB" id="A0A9P4U0J0"/>
<dbReference type="Proteomes" id="UP000800235">
    <property type="component" value="Unassembled WGS sequence"/>
</dbReference>
<protein>
    <submittedName>
        <fullName evidence="1">Uncharacterized protein</fullName>
    </submittedName>
</protein>
<accession>A0A9P4U0J0</accession>
<keyword evidence="2" id="KW-1185">Reference proteome</keyword>
<comment type="caution">
    <text evidence="1">The sequence shown here is derived from an EMBL/GenBank/DDBJ whole genome shotgun (WGS) entry which is preliminary data.</text>
</comment>
<dbReference type="EMBL" id="MU007020">
    <property type="protein sequence ID" value="KAF2433624.1"/>
    <property type="molecule type" value="Genomic_DNA"/>
</dbReference>
<reference evidence="1" key="1">
    <citation type="journal article" date="2020" name="Stud. Mycol.">
        <title>101 Dothideomycetes genomes: a test case for predicting lifestyles and emergence of pathogens.</title>
        <authorList>
            <person name="Haridas S."/>
            <person name="Albert R."/>
            <person name="Binder M."/>
            <person name="Bloem J."/>
            <person name="Labutti K."/>
            <person name="Salamov A."/>
            <person name="Andreopoulos B."/>
            <person name="Baker S."/>
            <person name="Barry K."/>
            <person name="Bills G."/>
            <person name="Bluhm B."/>
            <person name="Cannon C."/>
            <person name="Castanera R."/>
            <person name="Culley D."/>
            <person name="Daum C."/>
            <person name="Ezra D."/>
            <person name="Gonzalez J."/>
            <person name="Henrissat B."/>
            <person name="Kuo A."/>
            <person name="Liang C."/>
            <person name="Lipzen A."/>
            <person name="Lutzoni F."/>
            <person name="Magnuson J."/>
            <person name="Mondo S."/>
            <person name="Nolan M."/>
            <person name="Ohm R."/>
            <person name="Pangilinan J."/>
            <person name="Park H.-J."/>
            <person name="Ramirez L."/>
            <person name="Alfaro M."/>
            <person name="Sun H."/>
            <person name="Tritt A."/>
            <person name="Yoshinaga Y."/>
            <person name="Zwiers L.-H."/>
            <person name="Turgeon B."/>
            <person name="Goodwin S."/>
            <person name="Spatafora J."/>
            <person name="Crous P."/>
            <person name="Grigoriev I."/>
        </authorList>
    </citation>
    <scope>NUCLEOTIDE SEQUENCE</scope>
    <source>
        <strain evidence="1">CBS 130266</strain>
    </source>
</reference>
<gene>
    <name evidence="1" type="ORF">EJ08DRAFT_61438</name>
</gene>
<evidence type="ECO:0000313" key="2">
    <source>
        <dbReference type="Proteomes" id="UP000800235"/>
    </source>
</evidence>
<proteinExistence type="predicted"/>